<comment type="caution">
    <text evidence="3">The sequence shown here is derived from an EMBL/GenBank/DDBJ whole genome shotgun (WGS) entry which is preliminary data.</text>
</comment>
<name>A0A5D3WJR8_9BACT</name>
<dbReference type="Gene3D" id="1.10.10.1320">
    <property type="entry name" value="Anti-sigma factor, zinc-finger domain"/>
    <property type="match status" value="1"/>
</dbReference>
<keyword evidence="1" id="KW-1133">Transmembrane helix</keyword>
<dbReference type="AlphaFoldDB" id="A0A5D3WJR8"/>
<organism evidence="3 4">
    <name type="scientific">Geothermobacter ehrlichii</name>
    <dbReference type="NCBI Taxonomy" id="213224"/>
    <lineage>
        <taxon>Bacteria</taxon>
        <taxon>Pseudomonadati</taxon>
        <taxon>Thermodesulfobacteriota</taxon>
        <taxon>Desulfuromonadia</taxon>
        <taxon>Desulfuromonadales</taxon>
        <taxon>Geothermobacteraceae</taxon>
        <taxon>Geothermobacter</taxon>
    </lineage>
</organism>
<dbReference type="OrthoDB" id="5421417at2"/>
<dbReference type="Pfam" id="PF13490">
    <property type="entry name" value="zf-HC2"/>
    <property type="match status" value="1"/>
</dbReference>
<evidence type="ECO:0000256" key="1">
    <source>
        <dbReference type="SAM" id="Phobius"/>
    </source>
</evidence>
<dbReference type="Proteomes" id="UP000324159">
    <property type="component" value="Unassembled WGS sequence"/>
</dbReference>
<keyword evidence="1" id="KW-0812">Transmembrane</keyword>
<gene>
    <name evidence="3" type="ORF">EDC39_10358</name>
</gene>
<keyword evidence="4" id="KW-1185">Reference proteome</keyword>
<dbReference type="InterPro" id="IPR041916">
    <property type="entry name" value="Anti_sigma_zinc_sf"/>
</dbReference>
<evidence type="ECO:0000259" key="2">
    <source>
        <dbReference type="Pfam" id="PF13490"/>
    </source>
</evidence>
<evidence type="ECO:0000313" key="4">
    <source>
        <dbReference type="Proteomes" id="UP000324159"/>
    </source>
</evidence>
<protein>
    <submittedName>
        <fullName evidence="3">Putative zinc finger protein</fullName>
    </submittedName>
</protein>
<keyword evidence="1" id="KW-0472">Membrane</keyword>
<reference evidence="3 4" key="1">
    <citation type="submission" date="2019-07" db="EMBL/GenBank/DDBJ databases">
        <title>Genomic Encyclopedia of Type Strains, Phase IV (KMG-IV): sequencing the most valuable type-strain genomes for metagenomic binning, comparative biology and taxonomic classification.</title>
        <authorList>
            <person name="Goeker M."/>
        </authorList>
    </citation>
    <scope>NUCLEOTIDE SEQUENCE [LARGE SCALE GENOMIC DNA]</scope>
    <source>
        <strain evidence="3 4">SS015</strain>
    </source>
</reference>
<accession>A0A5D3WJR8</accession>
<feature type="transmembrane region" description="Helical" evidence="1">
    <location>
        <begin position="86"/>
        <end position="104"/>
    </location>
</feature>
<dbReference type="InterPro" id="IPR027383">
    <property type="entry name" value="Znf_put"/>
</dbReference>
<evidence type="ECO:0000313" key="3">
    <source>
        <dbReference type="EMBL" id="TYO99215.1"/>
    </source>
</evidence>
<dbReference type="EMBL" id="VNIB01000003">
    <property type="protein sequence ID" value="TYO99215.1"/>
    <property type="molecule type" value="Genomic_DNA"/>
</dbReference>
<proteinExistence type="predicted"/>
<sequence>MNSKDCRQHDLLLYHYRELSADRAAAVERHLASCAACREELERIAADLALIGDRIRLSDEEKKRFARRVVDSVGQRRQRRWLPGPLPALALGTVAALSLLLVLWKPGTIPVPQKTSPRILVEIDVLEQLDLLQDLELLQDLDLLQDLEELG</sequence>
<dbReference type="RefSeq" id="WP_148895140.1">
    <property type="nucleotide sequence ID" value="NZ_VNIB01000003.1"/>
</dbReference>
<feature type="domain" description="Putative zinc-finger" evidence="2">
    <location>
        <begin position="11"/>
        <end position="38"/>
    </location>
</feature>